<dbReference type="GO" id="GO:0071540">
    <property type="term" value="C:eukaryotic translation initiation factor 3 complex, eIF3e"/>
    <property type="evidence" value="ECO:0007669"/>
    <property type="project" value="TreeGrafter"/>
</dbReference>
<dbReference type="GO" id="GO:0003743">
    <property type="term" value="F:translation initiation factor activity"/>
    <property type="evidence" value="ECO:0007669"/>
    <property type="project" value="TreeGrafter"/>
</dbReference>
<dbReference type="InterPro" id="IPR000494">
    <property type="entry name" value="Rcpt_L-dom"/>
</dbReference>
<reference evidence="3" key="1">
    <citation type="submission" date="2022-11" db="UniProtKB">
        <authorList>
            <consortium name="WormBaseParasite"/>
        </authorList>
    </citation>
    <scope>IDENTIFICATION</scope>
</reference>
<dbReference type="Pfam" id="PF01030">
    <property type="entry name" value="Recep_L_domain"/>
    <property type="match status" value="1"/>
</dbReference>
<proteinExistence type="predicted"/>
<dbReference type="GO" id="GO:0002188">
    <property type="term" value="P:translation reinitiation"/>
    <property type="evidence" value="ECO:0007669"/>
    <property type="project" value="TreeGrafter"/>
</dbReference>
<dbReference type="InterPro" id="IPR027512">
    <property type="entry name" value="EIF3A"/>
</dbReference>
<dbReference type="InterPro" id="IPR036941">
    <property type="entry name" value="Rcpt_L-dom_sf"/>
</dbReference>
<dbReference type="AlphaFoldDB" id="A0A915NCV8"/>
<keyword evidence="2" id="KW-1185">Reference proteome</keyword>
<name>A0A915NCV8_MELJA</name>
<evidence type="ECO:0000313" key="2">
    <source>
        <dbReference type="Proteomes" id="UP000887561"/>
    </source>
</evidence>
<feature type="domain" description="Receptor L-domain" evidence="1">
    <location>
        <begin position="258"/>
        <end position="327"/>
    </location>
</feature>
<dbReference type="WBParaSite" id="scaffold9029_cov349.g13592">
    <property type="protein sequence ID" value="scaffold9029_cov349.g13592"/>
    <property type="gene ID" value="scaffold9029_cov349.g13592"/>
</dbReference>
<dbReference type="GO" id="GO:0043614">
    <property type="term" value="C:multi-eIF complex"/>
    <property type="evidence" value="ECO:0007669"/>
    <property type="project" value="TreeGrafter"/>
</dbReference>
<sequence>MPNLRIKLSGISRSFPLFTIAYLAEIQLKVAADRMKKQKSQPLYELLVKELGEEAVEKMDLQQFSREKLNFLDKERKEQQNRMLQQEKKFDYNVRAVHLEEMLVWKELSDERQASAHALFDQYETRRIDEEIKAREKSLETFQLLTKVKDDAIKFIRSTIQSHAEELKVSKEQWKKKMESVREKTIKKLAKEKMEKCFGISFLNYVWLYLYTNVYLMENEVRCGSVDIRNDPRNAFHQPRRNMKTDEDGKERKLKYRECTILEGDFTISMITRSNLTDDLFPVFENLREITGSILVFQIRGLTSLGRIFPNLRVIGGHSLIMNYALVSNKTRCNKKWWC</sequence>
<protein>
    <submittedName>
        <fullName evidence="3">Receptor L-domain domain-containing protein</fullName>
    </submittedName>
</protein>
<dbReference type="Proteomes" id="UP000887561">
    <property type="component" value="Unplaced"/>
</dbReference>
<accession>A0A915NCV8</accession>
<dbReference type="PANTHER" id="PTHR14005">
    <property type="entry name" value="EUKARYOTIC TRANSLATION INITIATION FACTOR 3, THETA SUBUNIT"/>
    <property type="match status" value="1"/>
</dbReference>
<dbReference type="GO" id="GO:0003729">
    <property type="term" value="F:mRNA binding"/>
    <property type="evidence" value="ECO:0007669"/>
    <property type="project" value="TreeGrafter"/>
</dbReference>
<evidence type="ECO:0000313" key="3">
    <source>
        <dbReference type="WBParaSite" id="scaffold9029_cov349.g13592"/>
    </source>
</evidence>
<dbReference type="GO" id="GO:0001732">
    <property type="term" value="P:formation of cytoplasmic translation initiation complex"/>
    <property type="evidence" value="ECO:0007669"/>
    <property type="project" value="TreeGrafter"/>
</dbReference>
<evidence type="ECO:0000259" key="1">
    <source>
        <dbReference type="Pfam" id="PF01030"/>
    </source>
</evidence>
<dbReference type="Gene3D" id="3.80.20.20">
    <property type="entry name" value="Receptor L-domain"/>
    <property type="match status" value="1"/>
</dbReference>
<dbReference type="GO" id="GO:0071541">
    <property type="term" value="C:eukaryotic translation initiation factor 3 complex, eIF3m"/>
    <property type="evidence" value="ECO:0007669"/>
    <property type="project" value="TreeGrafter"/>
</dbReference>
<organism evidence="2 3">
    <name type="scientific">Meloidogyne javanica</name>
    <name type="common">Root-knot nematode worm</name>
    <dbReference type="NCBI Taxonomy" id="6303"/>
    <lineage>
        <taxon>Eukaryota</taxon>
        <taxon>Metazoa</taxon>
        <taxon>Ecdysozoa</taxon>
        <taxon>Nematoda</taxon>
        <taxon>Chromadorea</taxon>
        <taxon>Rhabditida</taxon>
        <taxon>Tylenchina</taxon>
        <taxon>Tylenchomorpha</taxon>
        <taxon>Tylenchoidea</taxon>
        <taxon>Meloidogynidae</taxon>
        <taxon>Meloidogyninae</taxon>
        <taxon>Meloidogyne</taxon>
        <taxon>Meloidogyne incognita group</taxon>
    </lineage>
</organism>
<dbReference type="PANTHER" id="PTHR14005:SF0">
    <property type="entry name" value="EUKARYOTIC TRANSLATION INITIATION FACTOR 3 SUBUNIT A"/>
    <property type="match status" value="1"/>
</dbReference>
<dbReference type="SUPFAM" id="SSF52058">
    <property type="entry name" value="L domain-like"/>
    <property type="match status" value="1"/>
</dbReference>